<gene>
    <name evidence="1" type="ORF">FA95DRAFT_1471579</name>
</gene>
<accession>A0ACB8R0S2</accession>
<evidence type="ECO:0000313" key="2">
    <source>
        <dbReference type="Proteomes" id="UP000814033"/>
    </source>
</evidence>
<dbReference type="Proteomes" id="UP000814033">
    <property type="component" value="Unassembled WGS sequence"/>
</dbReference>
<sequence>TWAEALNFIEKLDLPGLKTGLTKFQTAVNLVFSHIIEPPTIDDIAVWMFTHKGFGSYRGLQKCGFALDTLDSVTAALLIVQDHMEQLTDDDKELLYPGPIFIEHCLCKIARWTKNLP</sequence>
<comment type="caution">
    <text evidence="1">The sequence shown here is derived from an EMBL/GenBank/DDBJ whole genome shotgun (WGS) entry which is preliminary data.</text>
</comment>
<protein>
    <submittedName>
        <fullName evidence="1">Uncharacterized protein</fullName>
    </submittedName>
</protein>
<keyword evidence="2" id="KW-1185">Reference proteome</keyword>
<organism evidence="1 2">
    <name type="scientific">Auriscalpium vulgare</name>
    <dbReference type="NCBI Taxonomy" id="40419"/>
    <lineage>
        <taxon>Eukaryota</taxon>
        <taxon>Fungi</taxon>
        <taxon>Dikarya</taxon>
        <taxon>Basidiomycota</taxon>
        <taxon>Agaricomycotina</taxon>
        <taxon>Agaricomycetes</taxon>
        <taxon>Russulales</taxon>
        <taxon>Auriscalpiaceae</taxon>
        <taxon>Auriscalpium</taxon>
    </lineage>
</organism>
<dbReference type="EMBL" id="MU276771">
    <property type="protein sequence ID" value="KAI0037699.1"/>
    <property type="molecule type" value="Genomic_DNA"/>
</dbReference>
<name>A0ACB8R0S2_9AGAM</name>
<proteinExistence type="predicted"/>
<evidence type="ECO:0000313" key="1">
    <source>
        <dbReference type="EMBL" id="KAI0037699.1"/>
    </source>
</evidence>
<reference evidence="1" key="2">
    <citation type="journal article" date="2022" name="New Phytol.">
        <title>Evolutionary transition to the ectomycorrhizal habit in the genomes of a hyperdiverse lineage of mushroom-forming fungi.</title>
        <authorList>
            <person name="Looney B."/>
            <person name="Miyauchi S."/>
            <person name="Morin E."/>
            <person name="Drula E."/>
            <person name="Courty P.E."/>
            <person name="Kohler A."/>
            <person name="Kuo A."/>
            <person name="LaButti K."/>
            <person name="Pangilinan J."/>
            <person name="Lipzen A."/>
            <person name="Riley R."/>
            <person name="Andreopoulos W."/>
            <person name="He G."/>
            <person name="Johnson J."/>
            <person name="Nolan M."/>
            <person name="Tritt A."/>
            <person name="Barry K.W."/>
            <person name="Grigoriev I.V."/>
            <person name="Nagy L.G."/>
            <person name="Hibbett D."/>
            <person name="Henrissat B."/>
            <person name="Matheny P.B."/>
            <person name="Labbe J."/>
            <person name="Martin F.M."/>
        </authorList>
    </citation>
    <scope>NUCLEOTIDE SEQUENCE</scope>
    <source>
        <strain evidence="1">FP105234-sp</strain>
    </source>
</reference>
<feature type="non-terminal residue" evidence="1">
    <location>
        <position position="1"/>
    </location>
</feature>
<feature type="non-terminal residue" evidence="1">
    <location>
        <position position="117"/>
    </location>
</feature>
<reference evidence="1" key="1">
    <citation type="submission" date="2021-02" db="EMBL/GenBank/DDBJ databases">
        <authorList>
            <consortium name="DOE Joint Genome Institute"/>
            <person name="Ahrendt S."/>
            <person name="Looney B.P."/>
            <person name="Miyauchi S."/>
            <person name="Morin E."/>
            <person name="Drula E."/>
            <person name="Courty P.E."/>
            <person name="Chicoki N."/>
            <person name="Fauchery L."/>
            <person name="Kohler A."/>
            <person name="Kuo A."/>
            <person name="Labutti K."/>
            <person name="Pangilinan J."/>
            <person name="Lipzen A."/>
            <person name="Riley R."/>
            <person name="Andreopoulos W."/>
            <person name="He G."/>
            <person name="Johnson J."/>
            <person name="Barry K.W."/>
            <person name="Grigoriev I.V."/>
            <person name="Nagy L."/>
            <person name="Hibbett D."/>
            <person name="Henrissat B."/>
            <person name="Matheny P.B."/>
            <person name="Labbe J."/>
            <person name="Martin F."/>
        </authorList>
    </citation>
    <scope>NUCLEOTIDE SEQUENCE</scope>
    <source>
        <strain evidence="1">FP105234-sp</strain>
    </source>
</reference>